<keyword evidence="2" id="KW-0812">Transmembrane</keyword>
<keyword evidence="2" id="KW-1133">Transmembrane helix</keyword>
<dbReference type="SUPFAM" id="SSF46565">
    <property type="entry name" value="Chaperone J-domain"/>
    <property type="match status" value="1"/>
</dbReference>
<dbReference type="PANTHER" id="PTHR47726">
    <property type="entry name" value="NAD(P)H-QUINONE OXIDOREDUCTASE SUBUNIT U, CHLOROPLASTIC"/>
    <property type="match status" value="1"/>
</dbReference>
<dbReference type="Gene3D" id="1.10.287.110">
    <property type="entry name" value="DnaJ domain"/>
    <property type="match status" value="1"/>
</dbReference>
<dbReference type="EMBL" id="OZ021737">
    <property type="protein sequence ID" value="CAK9317592.1"/>
    <property type="molecule type" value="Genomic_DNA"/>
</dbReference>
<protein>
    <recommendedName>
        <fullName evidence="5">NAD(P)H-quinone oxidoreductase subunit U, chloroplastic</fullName>
    </recommendedName>
</protein>
<sequence>MQNTIAFVWWKNIFLSTTPKHRNHRNKKPSTPTAETVAGAATKTTMAAAAVPSTTTTTVHIRRSNFPSPTAKTTAISFNPITSLPKPLKFIIRNSNELSPETATTETTTELEAESSLEASDESPSLISALNVERALRGIPITDVNHYGRLGLRRGCPYDQVPIAYNIKVEELKSQGLEEEELNQKLELLKESYTILSSVEERRMYDWSLARIGEPDKYSWPFEADITQIQTQLPPPKEPEDEGPTKLVGYFFLGWFVLSAVLSIALNL</sequence>
<feature type="region of interest" description="Disordered" evidence="1">
    <location>
        <begin position="96"/>
        <end position="122"/>
    </location>
</feature>
<keyword evidence="4" id="KW-1185">Reference proteome</keyword>
<reference evidence="3 4" key="1">
    <citation type="submission" date="2024-03" db="EMBL/GenBank/DDBJ databases">
        <authorList>
            <person name="Gkanogiannis A."/>
            <person name="Becerra Lopez-Lavalle L."/>
        </authorList>
    </citation>
    <scope>NUCLEOTIDE SEQUENCE [LARGE SCALE GENOMIC DNA]</scope>
</reference>
<feature type="transmembrane region" description="Helical" evidence="2">
    <location>
        <begin position="247"/>
        <end position="266"/>
    </location>
</feature>
<evidence type="ECO:0000313" key="3">
    <source>
        <dbReference type="EMBL" id="CAK9317592.1"/>
    </source>
</evidence>
<feature type="compositionally biased region" description="Acidic residues" evidence="1">
    <location>
        <begin position="109"/>
        <end position="121"/>
    </location>
</feature>
<dbReference type="PANTHER" id="PTHR47726:SF1">
    <property type="entry name" value="NAD(P)H-QUINONE OXIDOREDUCTASE SUBUNIT U, CHLOROPLASTIC"/>
    <property type="match status" value="1"/>
</dbReference>
<dbReference type="InterPro" id="IPR036869">
    <property type="entry name" value="J_dom_sf"/>
</dbReference>
<organism evidence="3 4">
    <name type="scientific">Citrullus colocynthis</name>
    <name type="common">colocynth</name>
    <dbReference type="NCBI Taxonomy" id="252529"/>
    <lineage>
        <taxon>Eukaryota</taxon>
        <taxon>Viridiplantae</taxon>
        <taxon>Streptophyta</taxon>
        <taxon>Embryophyta</taxon>
        <taxon>Tracheophyta</taxon>
        <taxon>Spermatophyta</taxon>
        <taxon>Magnoliopsida</taxon>
        <taxon>eudicotyledons</taxon>
        <taxon>Gunneridae</taxon>
        <taxon>Pentapetalae</taxon>
        <taxon>rosids</taxon>
        <taxon>fabids</taxon>
        <taxon>Cucurbitales</taxon>
        <taxon>Cucurbitaceae</taxon>
        <taxon>Benincaseae</taxon>
        <taxon>Citrullus</taxon>
    </lineage>
</organism>
<evidence type="ECO:0000313" key="4">
    <source>
        <dbReference type="Proteomes" id="UP001642487"/>
    </source>
</evidence>
<keyword evidence="2" id="KW-0472">Membrane</keyword>
<feature type="compositionally biased region" description="Low complexity" evidence="1">
    <location>
        <begin position="97"/>
        <end position="108"/>
    </location>
</feature>
<dbReference type="InterPro" id="IPR044199">
    <property type="entry name" value="NdhU_chloroplastic"/>
</dbReference>
<accession>A0ABP0YC98</accession>
<evidence type="ECO:0000256" key="1">
    <source>
        <dbReference type="SAM" id="MobiDB-lite"/>
    </source>
</evidence>
<proteinExistence type="predicted"/>
<name>A0ABP0YC98_9ROSI</name>
<evidence type="ECO:0008006" key="5">
    <source>
        <dbReference type="Google" id="ProtNLM"/>
    </source>
</evidence>
<evidence type="ECO:0000256" key="2">
    <source>
        <dbReference type="SAM" id="Phobius"/>
    </source>
</evidence>
<gene>
    <name evidence="3" type="ORF">CITCOLO1_LOCUS9497</name>
</gene>
<dbReference type="Proteomes" id="UP001642487">
    <property type="component" value="Chromosome 3"/>
</dbReference>